<reference evidence="1" key="2">
    <citation type="journal article" date="2015" name="Data Brief">
        <title>Shoot transcriptome of the giant reed, Arundo donax.</title>
        <authorList>
            <person name="Barrero R.A."/>
            <person name="Guerrero F.D."/>
            <person name="Moolhuijzen P."/>
            <person name="Goolsby J.A."/>
            <person name="Tidwell J."/>
            <person name="Bellgard S.E."/>
            <person name="Bellgard M.I."/>
        </authorList>
    </citation>
    <scope>NUCLEOTIDE SEQUENCE</scope>
    <source>
        <tissue evidence="1">Shoot tissue taken approximately 20 cm above the soil surface</tissue>
    </source>
</reference>
<protein>
    <submittedName>
        <fullName evidence="1">Uncharacterized protein</fullName>
    </submittedName>
</protein>
<evidence type="ECO:0000313" key="1">
    <source>
        <dbReference type="EMBL" id="JAE17891.1"/>
    </source>
</evidence>
<proteinExistence type="predicted"/>
<reference evidence="1" key="1">
    <citation type="submission" date="2014-09" db="EMBL/GenBank/DDBJ databases">
        <authorList>
            <person name="Magalhaes I.L.F."/>
            <person name="Oliveira U."/>
            <person name="Santos F.R."/>
            <person name="Vidigal T.H.D.A."/>
            <person name="Brescovit A.D."/>
            <person name="Santos A.J."/>
        </authorList>
    </citation>
    <scope>NUCLEOTIDE SEQUENCE</scope>
    <source>
        <tissue evidence="1">Shoot tissue taken approximately 20 cm above the soil surface</tissue>
    </source>
</reference>
<organism evidence="1">
    <name type="scientific">Arundo donax</name>
    <name type="common">Giant reed</name>
    <name type="synonym">Donax arundinaceus</name>
    <dbReference type="NCBI Taxonomy" id="35708"/>
    <lineage>
        <taxon>Eukaryota</taxon>
        <taxon>Viridiplantae</taxon>
        <taxon>Streptophyta</taxon>
        <taxon>Embryophyta</taxon>
        <taxon>Tracheophyta</taxon>
        <taxon>Spermatophyta</taxon>
        <taxon>Magnoliopsida</taxon>
        <taxon>Liliopsida</taxon>
        <taxon>Poales</taxon>
        <taxon>Poaceae</taxon>
        <taxon>PACMAD clade</taxon>
        <taxon>Arundinoideae</taxon>
        <taxon>Arundineae</taxon>
        <taxon>Arundo</taxon>
    </lineage>
</organism>
<dbReference type="AlphaFoldDB" id="A0A0A9G5S6"/>
<name>A0A0A9G5S6_ARUDO</name>
<sequence length="67" mass="7768">MTHELDSPNVNVMVNVMGSQICTSRKLGCLYLELRCHLSLFYFRDKTKLTIIPELKPCPEPEQEEDL</sequence>
<accession>A0A0A9G5S6</accession>
<dbReference type="EMBL" id="GBRH01180005">
    <property type="protein sequence ID" value="JAE17891.1"/>
    <property type="molecule type" value="Transcribed_RNA"/>
</dbReference>